<dbReference type="GO" id="GO:0016020">
    <property type="term" value="C:membrane"/>
    <property type="evidence" value="ECO:0007669"/>
    <property type="project" value="UniProtKB-SubCell"/>
</dbReference>
<feature type="domain" description="PAS" evidence="11">
    <location>
        <begin position="256"/>
        <end position="322"/>
    </location>
</feature>
<dbReference type="SUPFAM" id="SSF55874">
    <property type="entry name" value="ATPase domain of HSP90 chaperone/DNA topoisomerase II/histidine kinase"/>
    <property type="match status" value="1"/>
</dbReference>
<evidence type="ECO:0000256" key="6">
    <source>
        <dbReference type="ARBA" id="ARBA00023136"/>
    </source>
</evidence>
<dbReference type="InterPro" id="IPR036097">
    <property type="entry name" value="HisK_dim/P_sf"/>
</dbReference>
<evidence type="ECO:0000256" key="8">
    <source>
        <dbReference type="SAM" id="MobiDB-lite"/>
    </source>
</evidence>
<name>A0A937XEJ9_UNCW3</name>
<dbReference type="CDD" id="cd00082">
    <property type="entry name" value="HisKA"/>
    <property type="match status" value="1"/>
</dbReference>
<dbReference type="CDD" id="cd00130">
    <property type="entry name" value="PAS"/>
    <property type="match status" value="2"/>
</dbReference>
<evidence type="ECO:0000256" key="2">
    <source>
        <dbReference type="ARBA" id="ARBA00012438"/>
    </source>
</evidence>
<dbReference type="EMBL" id="VGIR01000071">
    <property type="protein sequence ID" value="MBM3332270.1"/>
    <property type="molecule type" value="Genomic_DNA"/>
</dbReference>
<evidence type="ECO:0000259" key="10">
    <source>
        <dbReference type="PROSITE" id="PS50109"/>
    </source>
</evidence>
<evidence type="ECO:0000256" key="3">
    <source>
        <dbReference type="ARBA" id="ARBA00022553"/>
    </source>
</evidence>
<protein>
    <recommendedName>
        <fullName evidence="2">histidine kinase</fullName>
        <ecNumber evidence="2">2.7.13.3</ecNumber>
    </recommendedName>
</protein>
<keyword evidence="9" id="KW-0812">Transmembrane</keyword>
<dbReference type="SMART" id="SM00086">
    <property type="entry name" value="PAC"/>
    <property type="match status" value="2"/>
</dbReference>
<proteinExistence type="predicted"/>
<dbReference type="InterPro" id="IPR003594">
    <property type="entry name" value="HATPase_dom"/>
</dbReference>
<sequence length="880" mass="96546">MSGRRGSPASDSSAGLDRPEAPVETGPVRTSPSLRRGPGKGHVVLLVAILAVTTAASTLLAIVILYSASLNQTRSRLREYVQSQARLIEQIAAHEEGGGDLLPASTGRGASRQAVLKQLAGAHALYGRASRTGEFKIAERIGDSVHYLLSHRGPGAGLPKARAWDRAISTPMQHALSGLSGTMVGLDYRGARVVAAYEPVQVYGWGAVAKIDLDEVRAPFVQAGLLAGLVALVLLLFGSFLFFRATDPVLRRLADSENRYRFLFNEAPAAIATATYEGEIVDANRLLGTLLGYSSDELSRLNVATLYADPGGREAVLAALRRDGKVVDREVPLKHKGGSIITCLMNAWPAEREGRQVVLTTLLDITKRRRAEELRHESESRFHELFDSIGTCVAIYEGREDGQTFVIKDFNPAAEQTEKVKRKDIIGRSVAEVFPGVKELGLFDVFQRVWKTGKPEHHPISLYRDDRIAGWRENYVYKLPTGEIVAVYEDVTERKRAEERMRFFSTVFEHTSEGVYLIRAADGTIVQTNARFDAMFGYVPGELVGRNVSVVNAPDSESPGETAAKIIAELNRSGTWRGEVRNVKKDGTPFWCEAVVSTYKHPDFGEVWLSVHRDISERKEAEAEEERLNRELAAKAAELEQLIYAASHDLRAPLVTVRGFAGELRKSLEDLAAELKLTESAPKERERLAAVIEQDIPQELKYIEAGAARMDALLAGLLKLSRLGRTTVKIEVVDMGAIVDSVLRSFEFAVREAGAIIDVSDLPRCMGDPTLVSQVVANLVDNAIKYRSPDRPLVLTVSGKLDGKRAVYCVEDNGLGVDGDCVRHVFEPFYQVEPKQGTGEGLGLTIVGKNLARMRGRAWVESEPGRGSRFYIELPAAGKR</sequence>
<keyword evidence="5" id="KW-0418">Kinase</keyword>
<dbReference type="GO" id="GO:0000156">
    <property type="term" value="F:phosphorelay response regulator activity"/>
    <property type="evidence" value="ECO:0007669"/>
    <property type="project" value="TreeGrafter"/>
</dbReference>
<evidence type="ECO:0000256" key="1">
    <source>
        <dbReference type="ARBA" id="ARBA00000085"/>
    </source>
</evidence>
<dbReference type="InterPro" id="IPR004358">
    <property type="entry name" value="Sig_transdc_His_kin-like_C"/>
</dbReference>
<feature type="region of interest" description="Disordered" evidence="8">
    <location>
        <begin position="1"/>
        <end position="36"/>
    </location>
</feature>
<dbReference type="PANTHER" id="PTHR42878:SF15">
    <property type="entry name" value="BACTERIOPHYTOCHROME"/>
    <property type="match status" value="1"/>
</dbReference>
<keyword evidence="6 9" id="KW-0472">Membrane</keyword>
<dbReference type="CDD" id="cd00075">
    <property type="entry name" value="HATPase"/>
    <property type="match status" value="1"/>
</dbReference>
<dbReference type="PANTHER" id="PTHR42878">
    <property type="entry name" value="TWO-COMPONENT HISTIDINE KINASE"/>
    <property type="match status" value="1"/>
</dbReference>
<evidence type="ECO:0000313" key="14">
    <source>
        <dbReference type="Proteomes" id="UP000779900"/>
    </source>
</evidence>
<dbReference type="PROSITE" id="PS50112">
    <property type="entry name" value="PAS"/>
    <property type="match status" value="2"/>
</dbReference>
<dbReference type="EC" id="2.7.13.3" evidence="2"/>
<feature type="transmembrane region" description="Helical" evidence="9">
    <location>
        <begin position="220"/>
        <end position="243"/>
    </location>
</feature>
<dbReference type="GO" id="GO:0030295">
    <property type="term" value="F:protein kinase activator activity"/>
    <property type="evidence" value="ECO:0007669"/>
    <property type="project" value="TreeGrafter"/>
</dbReference>
<feature type="coiled-coil region" evidence="7">
    <location>
        <begin position="611"/>
        <end position="681"/>
    </location>
</feature>
<dbReference type="InterPro" id="IPR036890">
    <property type="entry name" value="HATPase_C_sf"/>
</dbReference>
<dbReference type="PROSITE" id="PS50109">
    <property type="entry name" value="HIS_KIN"/>
    <property type="match status" value="1"/>
</dbReference>
<comment type="caution">
    <text evidence="13">The sequence shown here is derived from an EMBL/GenBank/DDBJ whole genome shotgun (WGS) entry which is preliminary data.</text>
</comment>
<dbReference type="Gene3D" id="1.10.287.130">
    <property type="match status" value="1"/>
</dbReference>
<evidence type="ECO:0000256" key="7">
    <source>
        <dbReference type="SAM" id="Coils"/>
    </source>
</evidence>
<dbReference type="PROSITE" id="PS50113">
    <property type="entry name" value="PAC"/>
    <property type="match status" value="1"/>
</dbReference>
<evidence type="ECO:0000256" key="4">
    <source>
        <dbReference type="ARBA" id="ARBA00022679"/>
    </source>
</evidence>
<dbReference type="SUPFAM" id="SSF47384">
    <property type="entry name" value="Homodimeric domain of signal transducing histidine kinase"/>
    <property type="match status" value="1"/>
</dbReference>
<keyword evidence="3" id="KW-0597">Phosphoprotein</keyword>
<dbReference type="GO" id="GO:0007234">
    <property type="term" value="P:osmosensory signaling via phosphorelay pathway"/>
    <property type="evidence" value="ECO:0007669"/>
    <property type="project" value="TreeGrafter"/>
</dbReference>
<reference evidence="13" key="1">
    <citation type="submission" date="2019-03" db="EMBL/GenBank/DDBJ databases">
        <title>Lake Tanganyika Metagenome-Assembled Genomes (MAGs).</title>
        <authorList>
            <person name="Tran P."/>
        </authorList>
    </citation>
    <scope>NUCLEOTIDE SEQUENCE</scope>
    <source>
        <strain evidence="13">K_DeepCast_150m_m2_040</strain>
    </source>
</reference>
<dbReference type="AlphaFoldDB" id="A0A937XEJ9"/>
<dbReference type="NCBIfam" id="TIGR00229">
    <property type="entry name" value="sensory_box"/>
    <property type="match status" value="2"/>
</dbReference>
<dbReference type="SMART" id="SM00388">
    <property type="entry name" value="HisKA"/>
    <property type="match status" value="1"/>
</dbReference>
<dbReference type="SMART" id="SM00091">
    <property type="entry name" value="PAS"/>
    <property type="match status" value="3"/>
</dbReference>
<dbReference type="InterPro" id="IPR000700">
    <property type="entry name" value="PAS-assoc_C"/>
</dbReference>
<dbReference type="Pfam" id="PF02518">
    <property type="entry name" value="HATPase_c"/>
    <property type="match status" value="1"/>
</dbReference>
<dbReference type="SUPFAM" id="SSF55785">
    <property type="entry name" value="PYP-like sensor domain (PAS domain)"/>
    <property type="match status" value="3"/>
</dbReference>
<dbReference type="InterPro" id="IPR035965">
    <property type="entry name" value="PAS-like_dom_sf"/>
</dbReference>
<feature type="transmembrane region" description="Helical" evidence="9">
    <location>
        <begin position="43"/>
        <end position="68"/>
    </location>
</feature>
<feature type="domain" description="PAS" evidence="11">
    <location>
        <begin position="500"/>
        <end position="547"/>
    </location>
</feature>
<dbReference type="InterPro" id="IPR003661">
    <property type="entry name" value="HisK_dim/P_dom"/>
</dbReference>
<keyword evidence="9" id="KW-1133">Transmembrane helix</keyword>
<feature type="domain" description="Histidine kinase" evidence="10">
    <location>
        <begin position="645"/>
        <end position="878"/>
    </location>
</feature>
<dbReference type="InterPro" id="IPR000014">
    <property type="entry name" value="PAS"/>
</dbReference>
<dbReference type="Gene3D" id="3.30.565.10">
    <property type="entry name" value="Histidine kinase-like ATPase, C-terminal domain"/>
    <property type="match status" value="1"/>
</dbReference>
<keyword evidence="4" id="KW-0808">Transferase</keyword>
<evidence type="ECO:0000256" key="5">
    <source>
        <dbReference type="ARBA" id="ARBA00022777"/>
    </source>
</evidence>
<dbReference type="InterPro" id="IPR050351">
    <property type="entry name" value="BphY/WalK/GraS-like"/>
</dbReference>
<accession>A0A937XEJ9</accession>
<dbReference type="Gene3D" id="3.30.450.20">
    <property type="entry name" value="PAS domain"/>
    <property type="match status" value="3"/>
</dbReference>
<dbReference type="SMART" id="SM00387">
    <property type="entry name" value="HATPase_c"/>
    <property type="match status" value="1"/>
</dbReference>
<comment type="catalytic activity">
    <reaction evidence="1">
        <text>ATP + protein L-histidine = ADP + protein N-phospho-L-histidine.</text>
        <dbReference type="EC" id="2.7.13.3"/>
    </reaction>
</comment>
<evidence type="ECO:0000259" key="12">
    <source>
        <dbReference type="PROSITE" id="PS50113"/>
    </source>
</evidence>
<dbReference type="InterPro" id="IPR013656">
    <property type="entry name" value="PAS_4"/>
</dbReference>
<dbReference type="Pfam" id="PF08448">
    <property type="entry name" value="PAS_4"/>
    <property type="match status" value="1"/>
</dbReference>
<dbReference type="InterPro" id="IPR005467">
    <property type="entry name" value="His_kinase_dom"/>
</dbReference>
<dbReference type="GO" id="GO:0000155">
    <property type="term" value="F:phosphorelay sensor kinase activity"/>
    <property type="evidence" value="ECO:0007669"/>
    <property type="project" value="InterPro"/>
</dbReference>
<dbReference type="Pfam" id="PF13426">
    <property type="entry name" value="PAS_9"/>
    <property type="match status" value="2"/>
</dbReference>
<dbReference type="Proteomes" id="UP000779900">
    <property type="component" value="Unassembled WGS sequence"/>
</dbReference>
<evidence type="ECO:0000256" key="9">
    <source>
        <dbReference type="SAM" id="Phobius"/>
    </source>
</evidence>
<dbReference type="PRINTS" id="PR00344">
    <property type="entry name" value="BCTRLSENSOR"/>
</dbReference>
<keyword evidence="7" id="KW-0175">Coiled coil</keyword>
<organism evidence="13 14">
    <name type="scientific">candidate division WOR-3 bacterium</name>
    <dbReference type="NCBI Taxonomy" id="2052148"/>
    <lineage>
        <taxon>Bacteria</taxon>
        <taxon>Bacteria division WOR-3</taxon>
    </lineage>
</organism>
<evidence type="ECO:0000259" key="11">
    <source>
        <dbReference type="PROSITE" id="PS50112"/>
    </source>
</evidence>
<evidence type="ECO:0000313" key="13">
    <source>
        <dbReference type="EMBL" id="MBM3332270.1"/>
    </source>
</evidence>
<gene>
    <name evidence="13" type="ORF">FJY68_10570</name>
</gene>
<dbReference type="InterPro" id="IPR001610">
    <property type="entry name" value="PAC"/>
</dbReference>
<feature type="domain" description="PAC" evidence="12">
    <location>
        <begin position="576"/>
        <end position="627"/>
    </location>
</feature>